<feature type="domain" description="N-acetyltransferase" evidence="1">
    <location>
        <begin position="38"/>
        <end position="169"/>
    </location>
</feature>
<proteinExistence type="predicted"/>
<evidence type="ECO:0000313" key="3">
    <source>
        <dbReference type="Proteomes" id="UP000321328"/>
    </source>
</evidence>
<name>A0A511D4H9_9PSEU</name>
<dbReference type="AlphaFoldDB" id="A0A511D4H9"/>
<reference evidence="2 3" key="1">
    <citation type="submission" date="2019-07" db="EMBL/GenBank/DDBJ databases">
        <title>Whole genome shotgun sequence of Pseudonocardia asaccharolytica NBRC 16224.</title>
        <authorList>
            <person name="Hosoyama A."/>
            <person name="Uohara A."/>
            <person name="Ohji S."/>
            <person name="Ichikawa N."/>
        </authorList>
    </citation>
    <scope>NUCLEOTIDE SEQUENCE [LARGE SCALE GENOMIC DNA]</scope>
    <source>
        <strain evidence="2 3">NBRC 16224</strain>
    </source>
</reference>
<keyword evidence="2" id="KW-0808">Transferase</keyword>
<dbReference type="Pfam" id="PF13302">
    <property type="entry name" value="Acetyltransf_3"/>
    <property type="match status" value="1"/>
</dbReference>
<dbReference type="EMBL" id="BJVI01000044">
    <property type="protein sequence ID" value="GEL19702.1"/>
    <property type="molecule type" value="Genomic_DNA"/>
</dbReference>
<dbReference type="InterPro" id="IPR000182">
    <property type="entry name" value="GNAT_dom"/>
</dbReference>
<dbReference type="SUPFAM" id="SSF55729">
    <property type="entry name" value="Acyl-CoA N-acyltransferases (Nat)"/>
    <property type="match status" value="1"/>
</dbReference>
<dbReference type="PANTHER" id="PTHR43441">
    <property type="entry name" value="RIBOSOMAL-PROTEIN-SERINE ACETYLTRANSFERASE"/>
    <property type="match status" value="1"/>
</dbReference>
<comment type="caution">
    <text evidence="2">The sequence shown here is derived from an EMBL/GenBank/DDBJ whole genome shotgun (WGS) entry which is preliminary data.</text>
</comment>
<evidence type="ECO:0000313" key="2">
    <source>
        <dbReference type="EMBL" id="GEL19702.1"/>
    </source>
</evidence>
<dbReference type="PANTHER" id="PTHR43441:SF10">
    <property type="entry name" value="ACETYLTRANSFERASE"/>
    <property type="match status" value="1"/>
</dbReference>
<accession>A0A511D4H9</accession>
<dbReference type="STRING" id="1123024.GCA_000423625_02671"/>
<dbReference type="Proteomes" id="UP000321328">
    <property type="component" value="Unassembled WGS sequence"/>
</dbReference>
<gene>
    <name evidence="2" type="ORF">PA7_35390</name>
</gene>
<dbReference type="InterPro" id="IPR016181">
    <property type="entry name" value="Acyl_CoA_acyltransferase"/>
</dbReference>
<dbReference type="GO" id="GO:0005737">
    <property type="term" value="C:cytoplasm"/>
    <property type="evidence" value="ECO:0007669"/>
    <property type="project" value="TreeGrafter"/>
</dbReference>
<dbReference type="GO" id="GO:1990189">
    <property type="term" value="F:protein N-terminal-serine acetyltransferase activity"/>
    <property type="evidence" value="ECO:0007669"/>
    <property type="project" value="TreeGrafter"/>
</dbReference>
<keyword evidence="3" id="KW-1185">Reference proteome</keyword>
<dbReference type="GO" id="GO:0008999">
    <property type="term" value="F:protein-N-terminal-alanine acetyltransferase activity"/>
    <property type="evidence" value="ECO:0007669"/>
    <property type="project" value="TreeGrafter"/>
</dbReference>
<organism evidence="2 3">
    <name type="scientific">Pseudonocardia asaccharolytica DSM 44247 = NBRC 16224</name>
    <dbReference type="NCBI Taxonomy" id="1123024"/>
    <lineage>
        <taxon>Bacteria</taxon>
        <taxon>Bacillati</taxon>
        <taxon>Actinomycetota</taxon>
        <taxon>Actinomycetes</taxon>
        <taxon>Pseudonocardiales</taxon>
        <taxon>Pseudonocardiaceae</taxon>
        <taxon>Pseudonocardia</taxon>
    </lineage>
</organism>
<sequence>MRNSVLTLLRTHRREAHMEPVEINAGTCYLRALRADGRIDDRPAVLAAALDPEINRWRRGPEPTLDAAGELVTERAAAWAAGRACSWAVCEPTTGEMLGEVVLADLDPVTGTADLTWWALPAGRDRGMITAAVSAALRFGFGGLGLYRVGHAWAEGDAAAARVAGNCGFMVEGRQRSAWVVDGRRVDVVIAGRLASDGD</sequence>
<dbReference type="Gene3D" id="3.40.630.30">
    <property type="match status" value="1"/>
</dbReference>
<dbReference type="InterPro" id="IPR051908">
    <property type="entry name" value="Ribosomal_N-acetyltransferase"/>
</dbReference>
<evidence type="ECO:0000259" key="1">
    <source>
        <dbReference type="Pfam" id="PF13302"/>
    </source>
</evidence>
<protein>
    <submittedName>
        <fullName evidence="2">N-acetyltransferase</fullName>
    </submittedName>
</protein>